<evidence type="ECO:0000313" key="4">
    <source>
        <dbReference type="EMBL" id="MFC5585518.1"/>
    </source>
</evidence>
<accession>A0ABW0T9U7</accession>
<gene>
    <name evidence="4" type="ORF">ACFPOD_10365</name>
</gene>
<reference evidence="5" key="1">
    <citation type="journal article" date="2019" name="Int. J. Syst. Evol. Microbiol.">
        <title>The Global Catalogue of Microorganisms (GCM) 10K type strain sequencing project: providing services to taxonomists for standard genome sequencing and annotation.</title>
        <authorList>
            <consortium name="The Broad Institute Genomics Platform"/>
            <consortium name="The Broad Institute Genome Sequencing Center for Infectious Disease"/>
            <person name="Wu L."/>
            <person name="Ma J."/>
        </authorList>
    </citation>
    <scope>NUCLEOTIDE SEQUENCE [LARGE SCALE GENOMIC DNA]</scope>
    <source>
        <strain evidence="5">JCM 3366</strain>
    </source>
</reference>
<evidence type="ECO:0000256" key="1">
    <source>
        <dbReference type="ARBA" id="ARBA00009387"/>
    </source>
</evidence>
<evidence type="ECO:0000256" key="2">
    <source>
        <dbReference type="SAM" id="SignalP"/>
    </source>
</evidence>
<dbReference type="SUPFAM" id="SSF53955">
    <property type="entry name" value="Lysozyme-like"/>
    <property type="match status" value="1"/>
</dbReference>
<feature type="signal peptide" evidence="2">
    <location>
        <begin position="1"/>
        <end position="20"/>
    </location>
</feature>
<sequence length="209" mass="22698">MPLFSRYLAAGLVLALPSMAGCTTTGSDGQARTDAIESSADATVIAKSLVTEQDAAISDEAVSPDAFAGQRPPSAALTALEAGATVEPVAPRSAKLDALIARYSAIYEVPERLVRRVVKRESNFDPSARNRIYWGLMQIRHDTAQTMGYRGPASGLLDAETNLKYAVKYLRGAYITADRNEDRAVRFYASGYYYDAKRKGLLHETGLRN</sequence>
<dbReference type="Pfam" id="PF01464">
    <property type="entry name" value="SLT"/>
    <property type="match status" value="1"/>
</dbReference>
<keyword evidence="2" id="KW-0732">Signal</keyword>
<dbReference type="InterPro" id="IPR008258">
    <property type="entry name" value="Transglycosylase_SLT_dom_1"/>
</dbReference>
<proteinExistence type="inferred from homology"/>
<protein>
    <submittedName>
        <fullName evidence="4">Transglycosylase SLT domain-containing protein</fullName>
    </submittedName>
</protein>
<feature type="domain" description="Transglycosylase SLT" evidence="3">
    <location>
        <begin position="100"/>
        <end position="192"/>
    </location>
</feature>
<comment type="similarity">
    <text evidence="1">Belongs to the virb1 family.</text>
</comment>
<dbReference type="CDD" id="cd00254">
    <property type="entry name" value="LT-like"/>
    <property type="match status" value="1"/>
</dbReference>
<dbReference type="PROSITE" id="PS51257">
    <property type="entry name" value="PROKAR_LIPOPROTEIN"/>
    <property type="match status" value="1"/>
</dbReference>
<name>A0ABW0T9U7_9HYPH</name>
<dbReference type="InterPro" id="IPR023346">
    <property type="entry name" value="Lysozyme-like_dom_sf"/>
</dbReference>
<feature type="chain" id="PRO_5045928254" evidence="2">
    <location>
        <begin position="21"/>
        <end position="209"/>
    </location>
</feature>
<evidence type="ECO:0000259" key="3">
    <source>
        <dbReference type="Pfam" id="PF01464"/>
    </source>
</evidence>
<dbReference type="Gene3D" id="1.10.530.10">
    <property type="match status" value="1"/>
</dbReference>
<keyword evidence="5" id="KW-1185">Reference proteome</keyword>
<organism evidence="4 5">
    <name type="scientific">Nitratireductor kimnyeongensis</name>
    <dbReference type="NCBI Taxonomy" id="430679"/>
    <lineage>
        <taxon>Bacteria</taxon>
        <taxon>Pseudomonadati</taxon>
        <taxon>Pseudomonadota</taxon>
        <taxon>Alphaproteobacteria</taxon>
        <taxon>Hyphomicrobiales</taxon>
        <taxon>Phyllobacteriaceae</taxon>
        <taxon>Nitratireductor</taxon>
    </lineage>
</organism>
<evidence type="ECO:0000313" key="5">
    <source>
        <dbReference type="Proteomes" id="UP001596107"/>
    </source>
</evidence>
<dbReference type="RefSeq" id="WP_246637867.1">
    <property type="nucleotide sequence ID" value="NZ_CP078143.1"/>
</dbReference>
<dbReference type="EMBL" id="JBHSNB010000002">
    <property type="protein sequence ID" value="MFC5585518.1"/>
    <property type="molecule type" value="Genomic_DNA"/>
</dbReference>
<comment type="caution">
    <text evidence="4">The sequence shown here is derived from an EMBL/GenBank/DDBJ whole genome shotgun (WGS) entry which is preliminary data.</text>
</comment>
<dbReference type="Proteomes" id="UP001596107">
    <property type="component" value="Unassembled WGS sequence"/>
</dbReference>